<dbReference type="PANTHER" id="PTHR42782">
    <property type="entry name" value="SI:CH73-314G15.3"/>
    <property type="match status" value="1"/>
</dbReference>
<dbReference type="PIRSF" id="PIRSF012318">
    <property type="entry name" value="UCP012318"/>
    <property type="match status" value="1"/>
</dbReference>
<reference evidence="1" key="1">
    <citation type="submission" date="2022-07" db="EMBL/GenBank/DDBJ databases">
        <authorList>
            <person name="Xamxidin M."/>
        </authorList>
    </citation>
    <scope>NUCLEOTIDE SEQUENCE</scope>
    <source>
        <strain evidence="1">YS8-69</strain>
    </source>
</reference>
<accession>A0ABT1XIB9</accession>
<dbReference type="CDD" id="cd00657">
    <property type="entry name" value="Ferritin_like"/>
    <property type="match status" value="1"/>
</dbReference>
<dbReference type="EMBL" id="JANKHG010000017">
    <property type="protein sequence ID" value="MCR2746634.1"/>
    <property type="molecule type" value="Genomic_DNA"/>
</dbReference>
<dbReference type="Proteomes" id="UP001165267">
    <property type="component" value="Unassembled WGS sequence"/>
</dbReference>
<evidence type="ECO:0000313" key="1">
    <source>
        <dbReference type="EMBL" id="MCR2746634.1"/>
    </source>
</evidence>
<name>A0ABT1XIB9_9BURK</name>
<dbReference type="Pfam" id="PF04305">
    <property type="entry name" value="DUF455"/>
    <property type="match status" value="1"/>
</dbReference>
<dbReference type="RefSeq" id="WP_257511860.1">
    <property type="nucleotide sequence ID" value="NZ_JANKHG010000017.1"/>
</dbReference>
<keyword evidence="2" id="KW-1185">Reference proteome</keyword>
<organism evidence="1 2">
    <name type="scientific">Limnobacter parvus</name>
    <dbReference type="NCBI Taxonomy" id="2939690"/>
    <lineage>
        <taxon>Bacteria</taxon>
        <taxon>Pseudomonadati</taxon>
        <taxon>Pseudomonadota</taxon>
        <taxon>Betaproteobacteria</taxon>
        <taxon>Burkholderiales</taxon>
        <taxon>Burkholderiaceae</taxon>
        <taxon>Limnobacter</taxon>
    </lineage>
</organism>
<protein>
    <submittedName>
        <fullName evidence="1">Ferritin-like domain-containing protein</fullName>
    </submittedName>
</protein>
<dbReference type="InterPro" id="IPR007402">
    <property type="entry name" value="DUF455"/>
</dbReference>
<evidence type="ECO:0000313" key="2">
    <source>
        <dbReference type="Proteomes" id="UP001165267"/>
    </source>
</evidence>
<gene>
    <name evidence="1" type="ORF">NSP04_08230</name>
</gene>
<comment type="caution">
    <text evidence="1">The sequence shown here is derived from an EMBL/GenBank/DDBJ whole genome shotgun (WGS) entry which is preliminary data.</text>
</comment>
<dbReference type="InterPro" id="IPR009078">
    <property type="entry name" value="Ferritin-like_SF"/>
</dbReference>
<sequence>MRSEQEHTLRHAALQALECKNAVDKVHLVHCIDEQLPLGVHLQFESTVGRPDQPELVHPARVPTRKVSQPEGRGMLLHSLAHIEFNAINLALDLLVRFSNMPAQFYADWLKVAKEEAYHHTLLCERLAAYNLEYGDYLAHDGLWQMAEKTKGSLLARLALVPRLLEARGLDVSPAIREKLAAAGDTESAEVLDIILRDEIGHVAIGNRWFNEVCNNEERDPIEAFEYCLREYTAPQPRSPFNFKARAQAGFSEEELAWLMQVELEQSAQ</sequence>
<dbReference type="SUPFAM" id="SSF47240">
    <property type="entry name" value="Ferritin-like"/>
    <property type="match status" value="1"/>
</dbReference>
<dbReference type="PANTHER" id="PTHR42782:SF4">
    <property type="entry name" value="DUF455 DOMAIN-CONTAINING PROTEIN"/>
    <property type="match status" value="1"/>
</dbReference>
<dbReference type="InterPro" id="IPR011197">
    <property type="entry name" value="UCP012318"/>
</dbReference>
<proteinExistence type="predicted"/>